<dbReference type="InterPro" id="IPR028098">
    <property type="entry name" value="Glyco_trans_4-like_N"/>
</dbReference>
<dbReference type="EMBL" id="JACHOO010000002">
    <property type="protein sequence ID" value="MBB5751869.1"/>
    <property type="molecule type" value="Genomic_DNA"/>
</dbReference>
<feature type="domain" description="Glycosyltransferase subfamily 4-like N-terminal" evidence="1">
    <location>
        <begin position="22"/>
        <end position="206"/>
    </location>
</feature>
<dbReference type="AlphaFoldDB" id="A0A7W9CUG9"/>
<dbReference type="GO" id="GO:0016757">
    <property type="term" value="F:glycosyltransferase activity"/>
    <property type="evidence" value="ECO:0007669"/>
    <property type="project" value="UniProtKB-ARBA"/>
</dbReference>
<evidence type="ECO:0000259" key="1">
    <source>
        <dbReference type="Pfam" id="PF13439"/>
    </source>
</evidence>
<dbReference type="Proteomes" id="UP000523821">
    <property type="component" value="Unassembled WGS sequence"/>
</dbReference>
<accession>A0A7W9CUG9</accession>
<dbReference type="Pfam" id="PF13439">
    <property type="entry name" value="Glyco_transf_4"/>
    <property type="match status" value="1"/>
</dbReference>
<proteinExistence type="predicted"/>
<evidence type="ECO:0000313" key="3">
    <source>
        <dbReference type="Proteomes" id="UP000523821"/>
    </source>
</evidence>
<dbReference type="SUPFAM" id="SSF53756">
    <property type="entry name" value="UDP-Glycosyltransferase/glycogen phosphorylase"/>
    <property type="match status" value="1"/>
</dbReference>
<organism evidence="2 3">
    <name type="scientific">Prosthecomicrobium pneumaticum</name>
    <dbReference type="NCBI Taxonomy" id="81895"/>
    <lineage>
        <taxon>Bacteria</taxon>
        <taxon>Pseudomonadati</taxon>
        <taxon>Pseudomonadota</taxon>
        <taxon>Alphaproteobacteria</taxon>
        <taxon>Hyphomicrobiales</taxon>
        <taxon>Kaistiaceae</taxon>
        <taxon>Prosthecomicrobium</taxon>
    </lineage>
</organism>
<protein>
    <recommendedName>
        <fullName evidence="1">Glycosyltransferase subfamily 4-like N-terminal domain-containing protein</fullName>
    </recommendedName>
</protein>
<evidence type="ECO:0000313" key="2">
    <source>
        <dbReference type="EMBL" id="MBB5751869.1"/>
    </source>
</evidence>
<sequence length="429" mass="45572">MKTVLILSPHFPPSSLAGVHRARHLAKHLPAHGWRPIIVRVDERHYPEVPDRALAALVPETVEQIRTGAVPARLARFAGIGDIGLRGYPFFGRALAEAAARFEAQLVLITGSPYYPMLLAAGIRRRLRLPVVLDFQDPWVSADGATRPWPSKGRLAHQLAVALEPRAVKAAAWITSVSETQNAEMAARYPWLDARRMTAIPIGGDAEDFAALRAAPAGAADALLEPGRINLCYVGTFLPHGGAVMRTLFRAVGWLAAHHPAAAERLRLVFVGTSNQPAGTATGSPAHRVARLAEEEGVAALVREHPARVPFVDALTLLARSDGVMMLGSDEPHYTASKIYPGLMSGRPWLSIFHARSSAHAILTEAGGGAAFGFSDPAALPGLVPALGATLLDLVEAPGRFGQVDPAAYAPYSAHAVAGRFAAVFEAAS</sequence>
<keyword evidence="3" id="KW-1185">Reference proteome</keyword>
<dbReference type="RefSeq" id="WP_183853027.1">
    <property type="nucleotide sequence ID" value="NZ_JACHOO010000002.1"/>
</dbReference>
<reference evidence="2 3" key="1">
    <citation type="submission" date="2020-08" db="EMBL/GenBank/DDBJ databases">
        <title>Genomic Encyclopedia of Type Strains, Phase IV (KMG-IV): sequencing the most valuable type-strain genomes for metagenomic binning, comparative biology and taxonomic classification.</title>
        <authorList>
            <person name="Goeker M."/>
        </authorList>
    </citation>
    <scope>NUCLEOTIDE SEQUENCE [LARGE SCALE GENOMIC DNA]</scope>
    <source>
        <strain evidence="2 3">DSM 16268</strain>
    </source>
</reference>
<comment type="caution">
    <text evidence="2">The sequence shown here is derived from an EMBL/GenBank/DDBJ whole genome shotgun (WGS) entry which is preliminary data.</text>
</comment>
<gene>
    <name evidence="2" type="ORF">GGQ63_000921</name>
</gene>
<dbReference type="Gene3D" id="3.40.50.2000">
    <property type="entry name" value="Glycogen Phosphorylase B"/>
    <property type="match status" value="1"/>
</dbReference>
<name>A0A7W9CUG9_9HYPH</name>